<dbReference type="PANTHER" id="PTHR36565">
    <property type="entry name" value="UPF0332 PROTEIN TM_1000"/>
    <property type="match status" value="1"/>
</dbReference>
<dbReference type="Gene3D" id="1.20.120.330">
    <property type="entry name" value="Nucleotidyltransferases domain 2"/>
    <property type="match status" value="1"/>
</dbReference>
<reference evidence="4" key="1">
    <citation type="submission" date="2012-11" db="EMBL/GenBank/DDBJ databases">
        <authorList>
            <person name="Lucero-Rivera Y.E."/>
            <person name="Tovar-Ramirez D."/>
        </authorList>
    </citation>
    <scope>NUCLEOTIDE SEQUENCE [LARGE SCALE GENOMIC DNA]</scope>
    <source>
        <strain evidence="4">Araruama</strain>
    </source>
</reference>
<organism evidence="3 4">
    <name type="scientific">Candidatus Magnetoglobus multicellularis str. Araruama</name>
    <dbReference type="NCBI Taxonomy" id="890399"/>
    <lineage>
        <taxon>Bacteria</taxon>
        <taxon>Pseudomonadati</taxon>
        <taxon>Thermodesulfobacteriota</taxon>
        <taxon>Desulfobacteria</taxon>
        <taxon>Desulfobacterales</taxon>
        <taxon>Desulfobacteraceae</taxon>
        <taxon>Candidatus Magnetoglobus</taxon>
    </lineage>
</organism>
<sequence>MTMIKMENIFLIKSEENLCIAELAFERECYNASVNRAYYAVLQAAIAALEKEGIKEERINHAWVQSEFNGKLIKRRKKYPSKLKSTLTELQLSRNIADYKNKCISKKIAFKRLASAKEMIDIIKKELKR</sequence>
<proteinExistence type="inferred from homology"/>
<dbReference type="AlphaFoldDB" id="A0A1V1P3Q2"/>
<dbReference type="PANTHER" id="PTHR36565:SF1">
    <property type="entry name" value="UPF0332 PROTEIN TM_1000"/>
    <property type="match status" value="1"/>
</dbReference>
<dbReference type="EMBL" id="ATBP01000663">
    <property type="protein sequence ID" value="ETR69365.1"/>
    <property type="molecule type" value="Genomic_DNA"/>
</dbReference>
<dbReference type="InterPro" id="IPR007842">
    <property type="entry name" value="HEPN_dom"/>
</dbReference>
<comment type="similarity">
    <text evidence="1">Belongs to the UPF0332 family.</text>
</comment>
<dbReference type="Pfam" id="PF05168">
    <property type="entry name" value="HEPN"/>
    <property type="match status" value="1"/>
</dbReference>
<comment type="caution">
    <text evidence="3">The sequence shown here is derived from an EMBL/GenBank/DDBJ whole genome shotgun (WGS) entry which is preliminary data.</text>
</comment>
<accession>A0A1V1P3Q2</accession>
<gene>
    <name evidence="3" type="ORF">OMM_09662</name>
</gene>
<feature type="domain" description="HEPN" evidence="2">
    <location>
        <begin position="12"/>
        <end position="125"/>
    </location>
</feature>
<evidence type="ECO:0000313" key="3">
    <source>
        <dbReference type="EMBL" id="ETR69365.1"/>
    </source>
</evidence>
<name>A0A1V1P3Q2_9BACT</name>
<evidence type="ECO:0000256" key="1">
    <source>
        <dbReference type="ARBA" id="ARBA00038248"/>
    </source>
</evidence>
<evidence type="ECO:0000313" key="4">
    <source>
        <dbReference type="Proteomes" id="UP000189670"/>
    </source>
</evidence>
<dbReference type="InterPro" id="IPR052226">
    <property type="entry name" value="UPF0332_toxin"/>
</dbReference>
<protein>
    <recommendedName>
        <fullName evidence="2">HEPN domain-containing protein</fullName>
    </recommendedName>
</protein>
<evidence type="ECO:0000259" key="2">
    <source>
        <dbReference type="Pfam" id="PF05168"/>
    </source>
</evidence>
<dbReference type="Proteomes" id="UP000189670">
    <property type="component" value="Unassembled WGS sequence"/>
</dbReference>